<dbReference type="EMBL" id="CP069111">
    <property type="protein sequence ID" value="QSS61474.1"/>
    <property type="molecule type" value="Genomic_DNA"/>
</dbReference>
<name>A0A8A1MA29_AJECA</name>
<organism evidence="2 3">
    <name type="scientific">Ajellomyces capsulatus</name>
    <name type="common">Darling's disease fungus</name>
    <name type="synonym">Histoplasma capsulatum</name>
    <dbReference type="NCBI Taxonomy" id="5037"/>
    <lineage>
        <taxon>Eukaryota</taxon>
        <taxon>Fungi</taxon>
        <taxon>Dikarya</taxon>
        <taxon>Ascomycota</taxon>
        <taxon>Pezizomycotina</taxon>
        <taxon>Eurotiomycetes</taxon>
        <taxon>Eurotiomycetidae</taxon>
        <taxon>Onygenales</taxon>
        <taxon>Ajellomycetaceae</taxon>
        <taxon>Histoplasma</taxon>
    </lineage>
</organism>
<dbReference type="AlphaFoldDB" id="A0A8A1MA29"/>
<evidence type="ECO:0000256" key="1">
    <source>
        <dbReference type="SAM" id="MobiDB-lite"/>
    </source>
</evidence>
<reference evidence="2" key="1">
    <citation type="submission" date="2021-01" db="EMBL/GenBank/DDBJ databases">
        <title>Chromosome-level genome assembly of a human fungal pathogen reveals clustering of transcriptionally co-regulated genes.</title>
        <authorList>
            <person name="Voorhies M."/>
            <person name="Cohen S."/>
            <person name="Shea T.P."/>
            <person name="Petrus S."/>
            <person name="Munoz J.F."/>
            <person name="Poplawski S."/>
            <person name="Goldman W.E."/>
            <person name="Michael T."/>
            <person name="Cuomo C.A."/>
            <person name="Sil A."/>
            <person name="Beyhan S."/>
        </authorList>
    </citation>
    <scope>NUCLEOTIDE SEQUENCE</scope>
    <source>
        <strain evidence="2">WU24</strain>
    </source>
</reference>
<evidence type="ECO:0000313" key="3">
    <source>
        <dbReference type="Proteomes" id="UP000663671"/>
    </source>
</evidence>
<feature type="region of interest" description="Disordered" evidence="1">
    <location>
        <begin position="1"/>
        <end position="29"/>
    </location>
</feature>
<gene>
    <name evidence="2" type="ORF">I7I51_03649</name>
</gene>
<dbReference type="VEuPathDB" id="FungiDB:I7I51_03649"/>
<sequence>MAVQHGDSLGATMRAQKSPQHSRRHKYSVQNTLECKPPVLLTSVCNKQSVTAYYTCIAHYTPAFLIRCTGTASFKEQHMAITSEKEKKRKDTHRWQTGPEW</sequence>
<protein>
    <submittedName>
        <fullName evidence="2">Uncharacterized protein</fullName>
    </submittedName>
</protein>
<dbReference type="Proteomes" id="UP000663671">
    <property type="component" value="Chromosome 5"/>
</dbReference>
<proteinExistence type="predicted"/>
<accession>A0A8A1MA29</accession>
<evidence type="ECO:0000313" key="2">
    <source>
        <dbReference type="EMBL" id="QSS61474.1"/>
    </source>
</evidence>